<feature type="region of interest" description="Disordered" evidence="1">
    <location>
        <begin position="1"/>
        <end position="117"/>
    </location>
</feature>
<evidence type="ECO:0000313" key="3">
    <source>
        <dbReference type="Proteomes" id="UP000321393"/>
    </source>
</evidence>
<sequence>MSSRRTPSDSRARPHPRLPTVAASVSPTSSQKPRRFASIRPRAAVLRLCRRTNPNTQPASETSRLREVARPESLPQPDQRASCVRPLRARAPPLAKPSRARPTLKSSHASLLPQTEPSRDCAQAEPIPAFQPNHQAGPAAWKAHLFLLLGLVNQISRTAHSPSVLGIPLGITKDQLVSTGAHVVRVRGCASYGVEAEVGARASWRATRSDRGEP</sequence>
<gene>
    <name evidence="2" type="ORF">E6C27_scaffold218G00030</name>
</gene>
<accession>A0A5A7SPG5</accession>
<feature type="compositionally biased region" description="Polar residues" evidence="1">
    <location>
        <begin position="104"/>
        <end position="116"/>
    </location>
</feature>
<name>A0A5A7SPG5_CUCMM</name>
<organism evidence="2 3">
    <name type="scientific">Cucumis melo var. makuwa</name>
    <name type="common">Oriental melon</name>
    <dbReference type="NCBI Taxonomy" id="1194695"/>
    <lineage>
        <taxon>Eukaryota</taxon>
        <taxon>Viridiplantae</taxon>
        <taxon>Streptophyta</taxon>
        <taxon>Embryophyta</taxon>
        <taxon>Tracheophyta</taxon>
        <taxon>Spermatophyta</taxon>
        <taxon>Magnoliopsida</taxon>
        <taxon>eudicotyledons</taxon>
        <taxon>Gunneridae</taxon>
        <taxon>Pentapetalae</taxon>
        <taxon>rosids</taxon>
        <taxon>fabids</taxon>
        <taxon>Cucurbitales</taxon>
        <taxon>Cucurbitaceae</taxon>
        <taxon>Benincaseae</taxon>
        <taxon>Cucumis</taxon>
    </lineage>
</organism>
<proteinExistence type="predicted"/>
<dbReference type="Proteomes" id="UP000321393">
    <property type="component" value="Unassembled WGS sequence"/>
</dbReference>
<evidence type="ECO:0000313" key="2">
    <source>
        <dbReference type="EMBL" id="KAA0031886.1"/>
    </source>
</evidence>
<reference evidence="2 3" key="1">
    <citation type="submission" date="2019-08" db="EMBL/GenBank/DDBJ databases">
        <title>Draft genome sequences of two oriental melons (Cucumis melo L. var makuwa).</title>
        <authorList>
            <person name="Kwon S.-Y."/>
        </authorList>
    </citation>
    <scope>NUCLEOTIDE SEQUENCE [LARGE SCALE GENOMIC DNA]</scope>
    <source>
        <strain evidence="3">cv. SW 3</strain>
        <tissue evidence="2">Leaf</tissue>
    </source>
</reference>
<feature type="compositionally biased region" description="Low complexity" evidence="1">
    <location>
        <begin position="85"/>
        <end position="101"/>
    </location>
</feature>
<protein>
    <submittedName>
        <fullName evidence="2">Uncharacterized protein</fullName>
    </submittedName>
</protein>
<dbReference type="EMBL" id="SSTE01022447">
    <property type="protein sequence ID" value="KAA0031886.1"/>
    <property type="molecule type" value="Genomic_DNA"/>
</dbReference>
<comment type="caution">
    <text evidence="2">The sequence shown here is derived from an EMBL/GenBank/DDBJ whole genome shotgun (WGS) entry which is preliminary data.</text>
</comment>
<evidence type="ECO:0000256" key="1">
    <source>
        <dbReference type="SAM" id="MobiDB-lite"/>
    </source>
</evidence>
<dbReference type="AlphaFoldDB" id="A0A5A7SPG5"/>
<feature type="compositionally biased region" description="Polar residues" evidence="1">
    <location>
        <begin position="52"/>
        <end position="62"/>
    </location>
</feature>
<feature type="compositionally biased region" description="Basic and acidic residues" evidence="1">
    <location>
        <begin position="1"/>
        <end position="12"/>
    </location>
</feature>